<reference evidence="2" key="1">
    <citation type="submission" date="2021-01" db="EMBL/GenBank/DDBJ databases">
        <title>Adiantum capillus-veneris genome.</title>
        <authorList>
            <person name="Fang Y."/>
            <person name="Liao Q."/>
        </authorList>
    </citation>
    <scope>NUCLEOTIDE SEQUENCE</scope>
    <source>
        <strain evidence="2">H3</strain>
        <tissue evidence="2">Leaf</tissue>
    </source>
</reference>
<accession>A0A9D4ZLP1</accession>
<dbReference type="OrthoDB" id="2005958at2759"/>
<gene>
    <name evidence="2" type="ORF">GOP47_0007204</name>
</gene>
<dbReference type="InterPro" id="IPR054423">
    <property type="entry name" value="Replitron_C"/>
</dbReference>
<comment type="caution">
    <text evidence="2">The sequence shown here is derived from an EMBL/GenBank/DDBJ whole genome shotgun (WGS) entry which is preliminary data.</text>
</comment>
<dbReference type="Pfam" id="PF21860">
    <property type="entry name" value="Replitron_C"/>
    <property type="match status" value="1"/>
</dbReference>
<organism evidence="2 3">
    <name type="scientific">Adiantum capillus-veneris</name>
    <name type="common">Maidenhair fern</name>
    <dbReference type="NCBI Taxonomy" id="13818"/>
    <lineage>
        <taxon>Eukaryota</taxon>
        <taxon>Viridiplantae</taxon>
        <taxon>Streptophyta</taxon>
        <taxon>Embryophyta</taxon>
        <taxon>Tracheophyta</taxon>
        <taxon>Polypodiopsida</taxon>
        <taxon>Polypodiidae</taxon>
        <taxon>Polypodiales</taxon>
        <taxon>Pteridineae</taxon>
        <taxon>Pteridaceae</taxon>
        <taxon>Vittarioideae</taxon>
        <taxon>Adiantum</taxon>
    </lineage>
</organism>
<evidence type="ECO:0000313" key="2">
    <source>
        <dbReference type="EMBL" id="KAI5077380.1"/>
    </source>
</evidence>
<evidence type="ECO:0000313" key="3">
    <source>
        <dbReference type="Proteomes" id="UP000886520"/>
    </source>
</evidence>
<sequence>MLKSGKYYSSSSWITPFQGRGMLLKKSKASWQTMIFPSSTTYQDVIDIFVLDEAYTNAQPRNDRFLRRWQETHSDEGKTAIAI</sequence>
<keyword evidence="3" id="KW-1185">Reference proteome</keyword>
<proteinExistence type="predicted"/>
<name>A0A9D4ZLP1_ADICA</name>
<protein>
    <recommendedName>
        <fullName evidence="1">Replitron C-terminal domain-containing protein</fullName>
    </recommendedName>
</protein>
<evidence type="ECO:0000259" key="1">
    <source>
        <dbReference type="Pfam" id="PF21860"/>
    </source>
</evidence>
<dbReference type="Proteomes" id="UP000886520">
    <property type="component" value="Chromosome 7"/>
</dbReference>
<dbReference type="AlphaFoldDB" id="A0A9D4ZLP1"/>
<feature type="domain" description="Replitron C-terminal" evidence="1">
    <location>
        <begin position="1"/>
        <end position="49"/>
    </location>
</feature>
<dbReference type="EMBL" id="JABFUD020000007">
    <property type="protein sequence ID" value="KAI5077380.1"/>
    <property type="molecule type" value="Genomic_DNA"/>
</dbReference>